<name>A0A6B1FVY5_9CHLR</name>
<dbReference type="SUPFAM" id="SSF54665">
    <property type="entry name" value="CO dehydrogenase molybdoprotein N-domain-like"/>
    <property type="match status" value="1"/>
</dbReference>
<accession>A0A6B1FVY5</accession>
<dbReference type="PANTHER" id="PTHR11908">
    <property type="entry name" value="XANTHINE DEHYDROGENASE"/>
    <property type="match status" value="1"/>
</dbReference>
<organism evidence="4">
    <name type="scientific">Caldilineaceae bacterium SB0675_bin_29</name>
    <dbReference type="NCBI Taxonomy" id="2605266"/>
    <lineage>
        <taxon>Bacteria</taxon>
        <taxon>Bacillati</taxon>
        <taxon>Chloroflexota</taxon>
        <taxon>Caldilineae</taxon>
        <taxon>Caldilineales</taxon>
        <taxon>Caldilineaceae</taxon>
    </lineage>
</organism>
<dbReference type="PANTHER" id="PTHR11908:SF132">
    <property type="entry name" value="ALDEHYDE OXIDASE 1-RELATED"/>
    <property type="match status" value="1"/>
</dbReference>
<feature type="domain" description="Aldehyde oxidase/xanthine dehydrogenase a/b hammerhead" evidence="3">
    <location>
        <begin position="20"/>
        <end position="139"/>
    </location>
</feature>
<proteinExistence type="predicted"/>
<dbReference type="AlphaFoldDB" id="A0A6B1FVY5"/>
<evidence type="ECO:0000256" key="2">
    <source>
        <dbReference type="ARBA" id="ARBA00023002"/>
    </source>
</evidence>
<dbReference type="GO" id="GO:0016491">
    <property type="term" value="F:oxidoreductase activity"/>
    <property type="evidence" value="ECO:0007669"/>
    <property type="project" value="UniProtKB-KW"/>
</dbReference>
<comment type="caution">
    <text evidence="4">The sequence shown here is derived from an EMBL/GenBank/DDBJ whole genome shotgun (WGS) entry which is preliminary data.</text>
</comment>
<dbReference type="EMBL" id="VYDA01000036">
    <property type="protein sequence ID" value="MYH60410.1"/>
    <property type="molecule type" value="Genomic_DNA"/>
</dbReference>
<evidence type="ECO:0000259" key="3">
    <source>
        <dbReference type="SMART" id="SM01008"/>
    </source>
</evidence>
<evidence type="ECO:0000256" key="1">
    <source>
        <dbReference type="ARBA" id="ARBA00022505"/>
    </source>
</evidence>
<dbReference type="InterPro" id="IPR008274">
    <property type="entry name" value="AldOxase/xan_DH_MoCoBD1"/>
</dbReference>
<reference evidence="4" key="1">
    <citation type="submission" date="2019-09" db="EMBL/GenBank/DDBJ databases">
        <title>Characterisation of the sponge microbiome using genome-centric metagenomics.</title>
        <authorList>
            <person name="Engelberts J.P."/>
            <person name="Robbins S.J."/>
            <person name="De Goeij J.M."/>
            <person name="Aranda M."/>
            <person name="Bell S.C."/>
            <person name="Webster N.S."/>
        </authorList>
    </citation>
    <scope>NUCLEOTIDE SEQUENCE</scope>
    <source>
        <strain evidence="4">SB0675_bin_29</strain>
    </source>
</reference>
<dbReference type="Pfam" id="PF02738">
    <property type="entry name" value="MoCoBD_1"/>
    <property type="match status" value="1"/>
</dbReference>
<keyword evidence="2" id="KW-0560">Oxidoreductase</keyword>
<dbReference type="InterPro" id="IPR000674">
    <property type="entry name" value="Ald_Oxase/Xan_DH_a/b"/>
</dbReference>
<dbReference type="InterPro" id="IPR016208">
    <property type="entry name" value="Ald_Oxase/xanthine_DH-like"/>
</dbReference>
<gene>
    <name evidence="4" type="ORF">F4148_01100</name>
</gene>
<dbReference type="Gene3D" id="3.30.365.10">
    <property type="entry name" value="Aldehyde oxidase/xanthine dehydrogenase, molybdopterin binding domain"/>
    <property type="match status" value="4"/>
</dbReference>
<dbReference type="Pfam" id="PF20256">
    <property type="entry name" value="MoCoBD_2"/>
    <property type="match status" value="1"/>
</dbReference>
<protein>
    <submittedName>
        <fullName evidence="4">Xanthine dehydrogenase family protein</fullName>
    </submittedName>
</protein>
<dbReference type="Pfam" id="PF01315">
    <property type="entry name" value="Ald_Xan_dh_C"/>
    <property type="match status" value="1"/>
</dbReference>
<dbReference type="GO" id="GO:0005506">
    <property type="term" value="F:iron ion binding"/>
    <property type="evidence" value="ECO:0007669"/>
    <property type="project" value="InterPro"/>
</dbReference>
<dbReference type="Gene3D" id="3.90.1170.50">
    <property type="entry name" value="Aldehyde oxidase/xanthine dehydrogenase, a/b hammerhead"/>
    <property type="match status" value="1"/>
</dbReference>
<dbReference type="InterPro" id="IPR037165">
    <property type="entry name" value="AldOxase/xan_DH_Mopterin-bd_sf"/>
</dbReference>
<keyword evidence="1" id="KW-0500">Molybdenum</keyword>
<dbReference type="SUPFAM" id="SSF56003">
    <property type="entry name" value="Molybdenum cofactor-binding domain"/>
    <property type="match status" value="1"/>
</dbReference>
<dbReference type="InterPro" id="IPR046867">
    <property type="entry name" value="AldOxase/xan_DH_MoCoBD2"/>
</dbReference>
<sequence>MSTRQFGQPIKRNEDPRLLAGRALFTDDVQLAGMLHVAFLRSDLAHARIRSIDLGGAKERPGVAAVYTADDLGEYWQPGPLLVPPPPVGQLEFHPRTQVPLAKDKVRHAGEAVAVVVAESRYLAEDELDDIFVDYEPLDAVVDLEDALESGTPLVHDDLGHNINARGTQTKGDWAQAEDAADLVIRRRFHYDRGTAAAIENRGIVASWDDKSQQLTIWDTTQAPIAIRNGLAGMLGLSEHQVRVIAPFIGGGFGPKIMMFYPEEVLLAWATLQLGRPLKWIEDREENFYATTQERGQVHDATMALKNDGTVLGIKDVFLHDAGAYAPYGLTLPISSQCTLLGPYVVPEYHSEFTSVFTNKPIVTPYRGAGRQHGVFVMERLLDIAAKELGIDPISIRRKNYIQPDQFPYSNEIIFQDFTQLTYDSGNYEPALDRALELIGYQDFIRENQPRREAVGERVGISVVSYIEGTGIGPYEGARVTVEASGKVSVATGVGTQGQGHYTSFAQVVADQIGVAASDVHVVTGDTDLFYWGAGTFASRGAVVAGNAMHAAATKVRDKILKMAGEKLEAAEEDLELIEGRVQVKGVPQTSISIGELAVEANPMRGAVRPGTEPGLEATEYYGPERGATASGVHAMILRVDPETFLLEIEKYVVVHDCGTVINPLILEGQIQGGVAQGIGNAFYEQLHFDENGALRNASLMDYLLPTAADVPNIVSDHMETPSPLNPLGVKGAGEAGAIPVGALFAQALDNAFRDIGLEVREIPLSPNRLFELVTEASARGNA</sequence>
<evidence type="ECO:0000313" key="4">
    <source>
        <dbReference type="EMBL" id="MYH60410.1"/>
    </source>
</evidence>
<dbReference type="InterPro" id="IPR036856">
    <property type="entry name" value="Ald_Oxase/Xan_DH_a/b_sf"/>
</dbReference>
<dbReference type="SMART" id="SM01008">
    <property type="entry name" value="Ald_Xan_dh_C"/>
    <property type="match status" value="1"/>
</dbReference>